<organism evidence="2 3">
    <name type="scientific">Bifidobacterium canis</name>
    <dbReference type="NCBI Taxonomy" id="2610880"/>
    <lineage>
        <taxon>Bacteria</taxon>
        <taxon>Bacillati</taxon>
        <taxon>Actinomycetota</taxon>
        <taxon>Actinomycetes</taxon>
        <taxon>Bifidobacteriales</taxon>
        <taxon>Bifidobacteriaceae</taxon>
        <taxon>Bifidobacterium</taxon>
    </lineage>
</organism>
<sequence>MLARMKERALTWFREHRTIVIDVLVTVLICVVILLSDASLFEGDGLLFYWSGNISKLWSVMLALPLALRRTRRV</sequence>
<keyword evidence="3" id="KW-1185">Reference proteome</keyword>
<evidence type="ECO:0000313" key="2">
    <source>
        <dbReference type="EMBL" id="MUH58956.1"/>
    </source>
</evidence>
<keyword evidence="1" id="KW-1133">Transmembrane helix</keyword>
<feature type="transmembrane region" description="Helical" evidence="1">
    <location>
        <begin position="47"/>
        <end position="68"/>
    </location>
</feature>
<dbReference type="AlphaFoldDB" id="A0A7K1J2T3"/>
<evidence type="ECO:0000256" key="1">
    <source>
        <dbReference type="SAM" id="Phobius"/>
    </source>
</evidence>
<evidence type="ECO:0000313" key="3">
    <source>
        <dbReference type="Proteomes" id="UP000487882"/>
    </source>
</evidence>
<accession>A0A7K1J2T3</accession>
<feature type="transmembrane region" description="Helical" evidence="1">
    <location>
        <begin position="20"/>
        <end position="41"/>
    </location>
</feature>
<gene>
    <name evidence="2" type="ORF">GSD1FS_0254</name>
</gene>
<keyword evidence="1" id="KW-0812">Transmembrane</keyword>
<reference evidence="2 3" key="1">
    <citation type="submission" date="2019-09" db="EMBL/GenBank/DDBJ databases">
        <title>Bifidobacterium canis sp. nov., isolated from the digestive tract of German Shepherd dog puppy.</title>
        <authorList>
            <person name="Bunesova V."/>
        </authorList>
    </citation>
    <scope>NUCLEOTIDE SEQUENCE [LARGE SCALE GENOMIC DNA]</scope>
    <source>
        <strain evidence="2 3">GSD1FS</strain>
    </source>
</reference>
<dbReference type="Proteomes" id="UP000487882">
    <property type="component" value="Unassembled WGS sequence"/>
</dbReference>
<dbReference type="EMBL" id="WNLP01000001">
    <property type="protein sequence ID" value="MUH58956.1"/>
    <property type="molecule type" value="Genomic_DNA"/>
</dbReference>
<name>A0A7K1J2T3_9BIFI</name>
<comment type="caution">
    <text evidence="2">The sequence shown here is derived from an EMBL/GenBank/DDBJ whole genome shotgun (WGS) entry which is preliminary data.</text>
</comment>
<protein>
    <submittedName>
        <fullName evidence="2">Uncharacterized protein</fullName>
    </submittedName>
</protein>
<keyword evidence="1" id="KW-0472">Membrane</keyword>
<proteinExistence type="predicted"/>